<gene>
    <name evidence="1" type="ORF">CJ014_24540</name>
</gene>
<sequence>MLGALRSNQTFGADDGTVDPTIDPIEDLKGTEYWPYVDSALNIFNRRHLIAWKAQVDMEVADRRTLEVAG</sequence>
<dbReference type="AlphaFoldDB" id="A0A2G9WPH6"/>
<evidence type="ECO:0000313" key="2">
    <source>
        <dbReference type="Proteomes" id="UP000231070"/>
    </source>
</evidence>
<organism evidence="1 2">
    <name type="scientific">Pleomorphomonas carboxyditropha</name>
    <dbReference type="NCBI Taxonomy" id="2023338"/>
    <lineage>
        <taxon>Bacteria</taxon>
        <taxon>Pseudomonadati</taxon>
        <taxon>Pseudomonadota</taxon>
        <taxon>Alphaproteobacteria</taxon>
        <taxon>Hyphomicrobiales</taxon>
        <taxon>Pleomorphomonadaceae</taxon>
        <taxon>Pleomorphomonas</taxon>
    </lineage>
</organism>
<comment type="caution">
    <text evidence="1">The sequence shown here is derived from an EMBL/GenBank/DDBJ whole genome shotgun (WGS) entry which is preliminary data.</text>
</comment>
<proteinExistence type="predicted"/>
<name>A0A2G9WPH6_9HYPH</name>
<accession>A0A2G9WPH6</accession>
<protein>
    <submittedName>
        <fullName evidence="1">Uncharacterized protein</fullName>
    </submittedName>
</protein>
<reference evidence="1 2" key="1">
    <citation type="submission" date="2017-08" db="EMBL/GenBank/DDBJ databases">
        <title>Pleomorphomonas carboxidotrophicus sp. nov., a new mesophilic hydrogenogenic carboxidotroph.</title>
        <authorList>
            <person name="Esquivel-Elizondo S."/>
            <person name="Krajmalnik-Brown R."/>
            <person name="Maldonado J."/>
        </authorList>
    </citation>
    <scope>NUCLEOTIDE SEQUENCE [LARGE SCALE GENOMIC DNA]</scope>
    <source>
        <strain evidence="1 2">SVCO-16</strain>
    </source>
</reference>
<keyword evidence="2" id="KW-1185">Reference proteome</keyword>
<evidence type="ECO:0000313" key="1">
    <source>
        <dbReference type="EMBL" id="PIO96619.1"/>
    </source>
</evidence>
<dbReference type="Proteomes" id="UP000231070">
    <property type="component" value="Unassembled WGS sequence"/>
</dbReference>
<dbReference type="EMBL" id="NQVN01000029">
    <property type="protein sequence ID" value="PIO96619.1"/>
    <property type="molecule type" value="Genomic_DNA"/>
</dbReference>